<dbReference type="FunFam" id="3.30.1330.10:FF:000001">
    <property type="entry name" value="Phosphoribosylformylglycinamidine cyclo-ligase"/>
    <property type="match status" value="1"/>
</dbReference>
<name>A0A9W6HH73_9MICO</name>
<feature type="domain" description="PurM-like N-terminal" evidence="14">
    <location>
        <begin position="94"/>
        <end position="200"/>
    </location>
</feature>
<dbReference type="GO" id="GO:0005829">
    <property type="term" value="C:cytosol"/>
    <property type="evidence" value="ECO:0007669"/>
    <property type="project" value="TreeGrafter"/>
</dbReference>
<dbReference type="GO" id="GO:0004637">
    <property type="term" value="F:phosphoribosylamine-glycine ligase activity"/>
    <property type="evidence" value="ECO:0007669"/>
    <property type="project" value="TreeGrafter"/>
</dbReference>
<comment type="similarity">
    <text evidence="2 12">Belongs to the AIR synthase family.</text>
</comment>
<keyword evidence="12" id="KW-0963">Cytoplasm</keyword>
<evidence type="ECO:0000256" key="6">
    <source>
        <dbReference type="ARBA" id="ARBA00022741"/>
    </source>
</evidence>
<dbReference type="GO" id="GO:0005524">
    <property type="term" value="F:ATP binding"/>
    <property type="evidence" value="ECO:0007669"/>
    <property type="project" value="UniProtKB-KW"/>
</dbReference>
<evidence type="ECO:0000313" key="16">
    <source>
        <dbReference type="EMBL" id="GLJ80465.1"/>
    </source>
</evidence>
<dbReference type="GO" id="GO:0006189">
    <property type="term" value="P:'de novo' IMP biosynthetic process"/>
    <property type="evidence" value="ECO:0007669"/>
    <property type="project" value="UniProtKB-UniRule"/>
</dbReference>
<evidence type="ECO:0000256" key="2">
    <source>
        <dbReference type="ARBA" id="ARBA00010280"/>
    </source>
</evidence>
<feature type="region of interest" description="Disordered" evidence="13">
    <location>
        <begin position="1"/>
        <end position="26"/>
    </location>
</feature>
<comment type="caution">
    <text evidence="16">The sequence shown here is derived from an EMBL/GenBank/DDBJ whole genome shotgun (WGS) entry which is preliminary data.</text>
</comment>
<protein>
    <recommendedName>
        <fullName evidence="4 12">Phosphoribosylformylglycinamidine cyclo-ligase</fullName>
        <ecNumber evidence="3 12">6.3.3.1</ecNumber>
    </recommendedName>
    <alternativeName>
        <fullName evidence="9 12">AIR synthase</fullName>
    </alternativeName>
    <alternativeName>
        <fullName evidence="10 12">AIRS</fullName>
    </alternativeName>
    <alternativeName>
        <fullName evidence="8 12">Phosphoribosyl-aminoimidazole synthetase</fullName>
    </alternativeName>
</protein>
<dbReference type="InterPro" id="IPR016188">
    <property type="entry name" value="PurM-like_N"/>
</dbReference>
<dbReference type="Pfam" id="PF02769">
    <property type="entry name" value="AIRS_C"/>
    <property type="match status" value="1"/>
</dbReference>
<dbReference type="Pfam" id="PF00586">
    <property type="entry name" value="AIRS"/>
    <property type="match status" value="1"/>
</dbReference>
<evidence type="ECO:0000256" key="12">
    <source>
        <dbReference type="HAMAP-Rule" id="MF_00741"/>
    </source>
</evidence>
<evidence type="ECO:0000256" key="11">
    <source>
        <dbReference type="ARBA" id="ARBA00049057"/>
    </source>
</evidence>
<dbReference type="PANTHER" id="PTHR10520">
    <property type="entry name" value="TRIFUNCTIONAL PURINE BIOSYNTHETIC PROTEIN ADENOSINE-3-RELATED"/>
    <property type="match status" value="1"/>
</dbReference>
<evidence type="ECO:0000256" key="1">
    <source>
        <dbReference type="ARBA" id="ARBA00004686"/>
    </source>
</evidence>
<sequence>MGEQAGLAGDLIASQRPAPDGRRSGVARAGTLDAVASSPTDPYTQAGVDTAAGDLAVELMKSAVRRTHGAEVLGGVGGFAGLFDATALLGYTKPLLATSTDGVGTKVAIAQAIDKHDTIGQDLVGMVVDDIVVVGAKPLFMTDYIACGKVVPERIADIVRGIADGCSATGTALVGGETAEHPGLLGVNDYDVAGAATGVVESEQVLGAERVRDGDVVLALASSGPHSNGYSLIRHIISGAGIGYGDHAADFGRTWGEQLLEPTRLYTSPLLRLIGQLGDGLHSLSHVTGGGIAANLARVLPRGTWVDVDRSTWSPSPVFRVLADLGGLDVQRTEGTWNLGVGFFAVVAPEAADAAIAALAADGIDTWQAGVVSTGPRPDGDYEQGAKGVDGGAVRLVGGYREAGAK</sequence>
<evidence type="ECO:0000256" key="5">
    <source>
        <dbReference type="ARBA" id="ARBA00022598"/>
    </source>
</evidence>
<dbReference type="HAMAP" id="MF_00741">
    <property type="entry name" value="AIRS"/>
    <property type="match status" value="1"/>
</dbReference>
<reference evidence="16" key="2">
    <citation type="submission" date="2023-01" db="EMBL/GenBank/DDBJ databases">
        <authorList>
            <person name="Sun Q."/>
            <person name="Evtushenko L."/>
        </authorList>
    </citation>
    <scope>NUCLEOTIDE SEQUENCE</scope>
    <source>
        <strain evidence="16">VKM Ac-1447</strain>
    </source>
</reference>
<comment type="pathway">
    <text evidence="1 12">Purine metabolism; IMP biosynthesis via de novo pathway; 5-amino-1-(5-phospho-D-ribosyl)imidazole from N(2)-formyl-N(1)-(5-phospho-D-ribosyl)glycinamide: step 2/2.</text>
</comment>
<dbReference type="Gene3D" id="3.90.650.10">
    <property type="entry name" value="PurM-like C-terminal domain"/>
    <property type="match status" value="1"/>
</dbReference>
<proteinExistence type="inferred from homology"/>
<dbReference type="Proteomes" id="UP001142317">
    <property type="component" value="Unassembled WGS sequence"/>
</dbReference>
<keyword evidence="17" id="KW-1185">Reference proteome</keyword>
<dbReference type="InterPro" id="IPR036921">
    <property type="entry name" value="PurM-like_N_sf"/>
</dbReference>
<dbReference type="InterPro" id="IPR010918">
    <property type="entry name" value="PurM-like_C_dom"/>
</dbReference>
<evidence type="ECO:0000259" key="14">
    <source>
        <dbReference type="Pfam" id="PF00586"/>
    </source>
</evidence>
<evidence type="ECO:0000256" key="7">
    <source>
        <dbReference type="ARBA" id="ARBA00022840"/>
    </source>
</evidence>
<evidence type="ECO:0000256" key="9">
    <source>
        <dbReference type="ARBA" id="ARBA00032931"/>
    </source>
</evidence>
<comment type="catalytic activity">
    <reaction evidence="11 12">
        <text>2-formamido-N(1)-(5-O-phospho-beta-D-ribosyl)acetamidine + ATP = 5-amino-1-(5-phospho-beta-D-ribosyl)imidazole + ADP + phosphate + H(+)</text>
        <dbReference type="Rhea" id="RHEA:23032"/>
        <dbReference type="ChEBI" id="CHEBI:15378"/>
        <dbReference type="ChEBI" id="CHEBI:30616"/>
        <dbReference type="ChEBI" id="CHEBI:43474"/>
        <dbReference type="ChEBI" id="CHEBI:137981"/>
        <dbReference type="ChEBI" id="CHEBI:147287"/>
        <dbReference type="ChEBI" id="CHEBI:456216"/>
        <dbReference type="EC" id="6.3.3.1"/>
    </reaction>
</comment>
<evidence type="ECO:0000256" key="10">
    <source>
        <dbReference type="ARBA" id="ARBA00033093"/>
    </source>
</evidence>
<dbReference type="EMBL" id="BSEO01000014">
    <property type="protein sequence ID" value="GLJ80465.1"/>
    <property type="molecule type" value="Genomic_DNA"/>
</dbReference>
<evidence type="ECO:0000313" key="17">
    <source>
        <dbReference type="Proteomes" id="UP001142317"/>
    </source>
</evidence>
<evidence type="ECO:0000256" key="3">
    <source>
        <dbReference type="ARBA" id="ARBA00013047"/>
    </source>
</evidence>
<feature type="domain" description="PurM-like C-terminal" evidence="15">
    <location>
        <begin position="212"/>
        <end position="378"/>
    </location>
</feature>
<dbReference type="InterPro" id="IPR004733">
    <property type="entry name" value="PurM_cligase"/>
</dbReference>
<evidence type="ECO:0000256" key="8">
    <source>
        <dbReference type="ARBA" id="ARBA00031908"/>
    </source>
</evidence>
<dbReference type="AlphaFoldDB" id="A0A9W6HH73"/>
<evidence type="ECO:0000259" key="15">
    <source>
        <dbReference type="Pfam" id="PF02769"/>
    </source>
</evidence>
<dbReference type="GO" id="GO:0004641">
    <property type="term" value="F:phosphoribosylformylglycinamidine cyclo-ligase activity"/>
    <property type="evidence" value="ECO:0007669"/>
    <property type="project" value="UniProtKB-UniRule"/>
</dbReference>
<dbReference type="CDD" id="cd02196">
    <property type="entry name" value="PurM"/>
    <property type="match status" value="1"/>
</dbReference>
<dbReference type="GO" id="GO:0046084">
    <property type="term" value="P:adenine biosynthetic process"/>
    <property type="evidence" value="ECO:0007669"/>
    <property type="project" value="TreeGrafter"/>
</dbReference>
<keyword evidence="5 12" id="KW-0436">Ligase</keyword>
<keyword evidence="6 12" id="KW-0547">Nucleotide-binding</keyword>
<evidence type="ECO:0000256" key="4">
    <source>
        <dbReference type="ARBA" id="ARBA00020367"/>
    </source>
</evidence>
<keyword evidence="12" id="KW-0658">Purine biosynthesis</keyword>
<organism evidence="16 17">
    <name type="scientific">Microbacterium imperiale</name>
    <dbReference type="NCBI Taxonomy" id="33884"/>
    <lineage>
        <taxon>Bacteria</taxon>
        <taxon>Bacillati</taxon>
        <taxon>Actinomycetota</taxon>
        <taxon>Actinomycetes</taxon>
        <taxon>Micrococcales</taxon>
        <taxon>Microbacteriaceae</taxon>
        <taxon>Microbacterium</taxon>
    </lineage>
</organism>
<dbReference type="Gene3D" id="3.30.1330.10">
    <property type="entry name" value="PurM-like, N-terminal domain"/>
    <property type="match status" value="1"/>
</dbReference>
<evidence type="ECO:0000256" key="13">
    <source>
        <dbReference type="SAM" id="MobiDB-lite"/>
    </source>
</evidence>
<dbReference type="SUPFAM" id="SSF55326">
    <property type="entry name" value="PurM N-terminal domain-like"/>
    <property type="match status" value="1"/>
</dbReference>
<dbReference type="NCBIfam" id="TIGR00878">
    <property type="entry name" value="purM"/>
    <property type="match status" value="1"/>
</dbReference>
<accession>A0A9W6HH73</accession>
<dbReference type="InterPro" id="IPR036676">
    <property type="entry name" value="PurM-like_C_sf"/>
</dbReference>
<dbReference type="SUPFAM" id="SSF56042">
    <property type="entry name" value="PurM C-terminal domain-like"/>
    <property type="match status" value="1"/>
</dbReference>
<gene>
    <name evidence="12 16" type="primary">purM</name>
    <name evidence="16" type="ORF">GCM10017586_21480</name>
</gene>
<keyword evidence="7 12" id="KW-0067">ATP-binding</keyword>
<reference evidence="16" key="1">
    <citation type="journal article" date="2014" name="Int. J. Syst. Evol. Microbiol.">
        <title>Complete genome sequence of Corynebacterium casei LMG S-19264T (=DSM 44701T), isolated from a smear-ripened cheese.</title>
        <authorList>
            <consortium name="US DOE Joint Genome Institute (JGI-PGF)"/>
            <person name="Walter F."/>
            <person name="Albersmeier A."/>
            <person name="Kalinowski J."/>
            <person name="Ruckert C."/>
        </authorList>
    </citation>
    <scope>NUCLEOTIDE SEQUENCE</scope>
    <source>
        <strain evidence="16">VKM Ac-1447</strain>
    </source>
</reference>
<dbReference type="EC" id="6.3.3.1" evidence="3 12"/>
<comment type="subcellular location">
    <subcellularLocation>
        <location evidence="12">Cytoplasm</location>
    </subcellularLocation>
</comment>
<dbReference type="PANTHER" id="PTHR10520:SF12">
    <property type="entry name" value="TRIFUNCTIONAL PURINE BIOSYNTHETIC PROTEIN ADENOSINE-3"/>
    <property type="match status" value="1"/>
</dbReference>